<accession>A0A6J6IVQ7</accession>
<name>A0A6J6IVQ7_9ZZZZ</name>
<sequence>MPRFAPLACAVLLTVAPFGASAVHAADSVDTTIPTSPDSTFVYDLDKEPSDCIGFLPKPGCGKKPEQSGDRGGSLQYLTFLVMIAGVGTIATVLIRNVIKRDRAIAAKMAKDENASD</sequence>
<organism evidence="2">
    <name type="scientific">freshwater metagenome</name>
    <dbReference type="NCBI Taxonomy" id="449393"/>
    <lineage>
        <taxon>unclassified sequences</taxon>
        <taxon>metagenomes</taxon>
        <taxon>ecological metagenomes</taxon>
    </lineage>
</organism>
<proteinExistence type="predicted"/>
<keyword evidence="1" id="KW-0812">Transmembrane</keyword>
<dbReference type="AlphaFoldDB" id="A0A6J6IVQ7"/>
<dbReference type="EMBL" id="CAEZVQ010000009">
    <property type="protein sequence ID" value="CAB4628578.1"/>
    <property type="molecule type" value="Genomic_DNA"/>
</dbReference>
<reference evidence="2" key="1">
    <citation type="submission" date="2020-05" db="EMBL/GenBank/DDBJ databases">
        <authorList>
            <person name="Chiriac C."/>
            <person name="Salcher M."/>
            <person name="Ghai R."/>
            <person name="Kavagutti S V."/>
        </authorList>
    </citation>
    <scope>NUCLEOTIDE SEQUENCE</scope>
</reference>
<gene>
    <name evidence="2" type="ORF">UFOPK2086_00178</name>
</gene>
<protein>
    <submittedName>
        <fullName evidence="2">Unannotated protein</fullName>
    </submittedName>
</protein>
<keyword evidence="1" id="KW-0472">Membrane</keyword>
<feature type="transmembrane region" description="Helical" evidence="1">
    <location>
        <begin position="77"/>
        <end position="99"/>
    </location>
</feature>
<evidence type="ECO:0000256" key="1">
    <source>
        <dbReference type="SAM" id="Phobius"/>
    </source>
</evidence>
<keyword evidence="1" id="KW-1133">Transmembrane helix</keyword>
<evidence type="ECO:0000313" key="2">
    <source>
        <dbReference type="EMBL" id="CAB4628578.1"/>
    </source>
</evidence>